<dbReference type="SUPFAM" id="SSF55129">
    <property type="entry name" value="Ribosomal protein L30p/L7e"/>
    <property type="match status" value="1"/>
</dbReference>
<keyword evidence="3" id="KW-1185">Reference proteome</keyword>
<protein>
    <recommendedName>
        <fullName evidence="4">60S ribosomal protein L7</fullName>
    </recommendedName>
</protein>
<dbReference type="VEuPathDB" id="VectorBase:GBRI023336"/>
<dbReference type="PANTHER" id="PTHR11524">
    <property type="entry name" value="60S RIBOSOMAL PROTEIN L7"/>
    <property type="match status" value="1"/>
</dbReference>
<dbReference type="GO" id="GO:0022625">
    <property type="term" value="C:cytosolic large ribosomal subunit"/>
    <property type="evidence" value="ECO:0007669"/>
    <property type="project" value="TreeGrafter"/>
</dbReference>
<evidence type="ECO:0000256" key="1">
    <source>
        <dbReference type="SAM" id="MobiDB-lite"/>
    </source>
</evidence>
<dbReference type="InterPro" id="IPR039699">
    <property type="entry name" value="Ribosomal_uL30"/>
</dbReference>
<feature type="compositionally biased region" description="Low complexity" evidence="1">
    <location>
        <begin position="257"/>
        <end position="270"/>
    </location>
</feature>
<reference evidence="3" key="1">
    <citation type="submission" date="2014-03" db="EMBL/GenBank/DDBJ databases">
        <authorList>
            <person name="Aksoy S."/>
            <person name="Warren W."/>
            <person name="Wilson R.K."/>
        </authorList>
    </citation>
    <scope>NUCLEOTIDE SEQUENCE [LARGE SCALE GENOMIC DNA]</scope>
    <source>
        <strain evidence="3">IAEA</strain>
    </source>
</reference>
<dbReference type="EnsemblMetazoa" id="GBRI023336-RA">
    <property type="protein sequence ID" value="GBRI023336-PA"/>
    <property type="gene ID" value="GBRI023336"/>
</dbReference>
<reference evidence="2" key="2">
    <citation type="submission" date="2020-05" db="UniProtKB">
        <authorList>
            <consortium name="EnsemblMetazoa"/>
        </authorList>
    </citation>
    <scope>IDENTIFICATION</scope>
    <source>
        <strain evidence="2">IAEA</strain>
    </source>
</reference>
<evidence type="ECO:0000313" key="2">
    <source>
        <dbReference type="EnsemblMetazoa" id="GBRI023336-PA"/>
    </source>
</evidence>
<dbReference type="PANTHER" id="PTHR11524:SF58">
    <property type="entry name" value="IP16805P"/>
    <property type="match status" value="1"/>
</dbReference>
<dbReference type="InterPro" id="IPR035808">
    <property type="entry name" value="Ribosomal_uL30_euk_arc"/>
</dbReference>
<dbReference type="GO" id="GO:0000463">
    <property type="term" value="P:maturation of LSU-rRNA from tricistronic rRNA transcript (SSU-rRNA, 5.8S rRNA, LSU-rRNA)"/>
    <property type="evidence" value="ECO:0007669"/>
    <property type="project" value="TreeGrafter"/>
</dbReference>
<organism evidence="2 3">
    <name type="scientific">Glossina brevipalpis</name>
    <dbReference type="NCBI Taxonomy" id="37001"/>
    <lineage>
        <taxon>Eukaryota</taxon>
        <taxon>Metazoa</taxon>
        <taxon>Ecdysozoa</taxon>
        <taxon>Arthropoda</taxon>
        <taxon>Hexapoda</taxon>
        <taxon>Insecta</taxon>
        <taxon>Pterygota</taxon>
        <taxon>Neoptera</taxon>
        <taxon>Endopterygota</taxon>
        <taxon>Diptera</taxon>
        <taxon>Brachycera</taxon>
        <taxon>Muscomorpha</taxon>
        <taxon>Hippoboscoidea</taxon>
        <taxon>Glossinidae</taxon>
        <taxon>Glossina</taxon>
    </lineage>
</organism>
<dbReference type="InterPro" id="IPR036919">
    <property type="entry name" value="Ribo_uL30_ferredoxin-like_sf"/>
</dbReference>
<feature type="region of interest" description="Disordered" evidence="1">
    <location>
        <begin position="225"/>
        <end position="282"/>
    </location>
</feature>
<dbReference type="CDD" id="cd01657">
    <property type="entry name" value="Ribosomal_L7_archeal_euk"/>
    <property type="match status" value="1"/>
</dbReference>
<name>A0A1A9WKU9_9MUSC</name>
<evidence type="ECO:0000313" key="3">
    <source>
        <dbReference type="Proteomes" id="UP000091820"/>
    </source>
</evidence>
<dbReference type="Proteomes" id="UP000091820">
    <property type="component" value="Unassembled WGS sequence"/>
</dbReference>
<dbReference type="STRING" id="37001.A0A1A9WKU9"/>
<dbReference type="Gene3D" id="3.30.1390.20">
    <property type="entry name" value="Ribosomal protein L30, ferredoxin-like fold domain"/>
    <property type="match status" value="1"/>
</dbReference>
<dbReference type="GO" id="GO:0003735">
    <property type="term" value="F:structural constituent of ribosome"/>
    <property type="evidence" value="ECO:0007669"/>
    <property type="project" value="TreeGrafter"/>
</dbReference>
<feature type="compositionally biased region" description="Polar residues" evidence="1">
    <location>
        <begin position="271"/>
        <end position="282"/>
    </location>
</feature>
<evidence type="ECO:0008006" key="4">
    <source>
        <dbReference type="Google" id="ProtNLM"/>
    </source>
</evidence>
<proteinExistence type="predicted"/>
<accession>A0A1A9WKU9</accession>
<dbReference type="AlphaFoldDB" id="A0A1A9WKU9"/>
<sequence>MSDKYAIPNKLPGKTISVLAHRKRRILQDKALIEQKKKLRTERIAKVKKYRKFRRPESFVMNYIKAERTANRIHRVLRTNILKTNDVQKTNQKLLLVMRHAGKKVFDETTNKILRTLGMPVRHNAVFLENSKENQILLKVIEPFVVYGYPAISTIRDLIYKKGFARITGKKTAIQSNTMIEEKLGDKGILCLEDIIHEIYTVGQNFEDVMKFLCPFLKRKLTSESKLPSGGVEPLADDHNERTSEISTAGRANGDDANSASNSSAATSSSCRTTQESTTSNQECAKANHLVAAVSEPPFKRQKHPLQWVLHCLQDLVVYFYVCIALNYPKLQCISAEENT</sequence>
<dbReference type="GO" id="GO:0003723">
    <property type="term" value="F:RNA binding"/>
    <property type="evidence" value="ECO:0007669"/>
    <property type="project" value="TreeGrafter"/>
</dbReference>